<feature type="compositionally biased region" description="Basic and acidic residues" evidence="11">
    <location>
        <begin position="790"/>
        <end position="808"/>
    </location>
</feature>
<sequence length="933" mass="104609">MAEEKGGRVVWKHIGLHGHSVGTFTADPAAIQWKSAMMGASDDDDIVTSRLIPPRSVASAQWTVFGRSGHIRIQQKPGGGSQSAVALELRFDGFPPTDYDKVRKSFQRLYNVDVTRHSMSSCGASFGNTDLDNRNLVFRQCILEDNDEEGMEVEPQNGDEMMSLQLAEVSQCVLPGNNRNEIELQFHESDTVEAGTDQLVGVRIYIPPDPDMDPQDNDVQTPAEILQQRIMKMANIKNTTGSVIVEFDESRGTFLTPRGRYTIELYDSFLRMRGNKYDYKIKYDDISKLFLLPKPDDVHMAFVIALDKPIRQGQQRYQMLVMQTTKEQSEVSVNLDEETLQSEYGGDLQPMMYGALSNLVAKTFKVIAKKKVFIPGKFANANQQACVKCALRANEGHLYPLEKQFVFIHKPPVLVRFDEVESVEFQRYAGGQGSTRNFDLCVTLLNTSGDTGSKEYVFSGIDRSDYTGLYNFLSGKKIKINNFQGVGMEDAPRGNPVYNEDEIYGVKAAEGEESSEDEDYDEKAAAASSSEESGSEDDDQLDSDLDDSDLDEHRRNAGITKPKKEKKEKKEKNESSNKRSAPDSDDDSEDDVASQKTSKSEKSDSSKKKAKKPKKDPNAPKKPTSSYLFFSKDIRPKMKEKYPDASFGELNKAIGAEFKNLSQDGMKKYNDLAKKEKERYKKEMSNYVPPSSDSDNDDESDDEKPQKGGKAKKDPNAPKKNMSAYMFFSNVKRKELKKSRPDLKFGDIARAISVEYKKLSPDELKEFEDMAKADKRRYAKDMEGYTPPPKSEKSEKTPTKKAKKDPNAPKKPMTSFMYYSTENRSRVKKENPDASFGEIAKIIGLKFRELDGEELKKYTSKASADKERYRKAMEKYEGAPKSPKASDSSNTSKKKKKAKVEVPPESESESDDSSAASDSGSGSDDSDSDSDSD</sequence>
<evidence type="ECO:0000256" key="4">
    <source>
        <dbReference type="ARBA" id="ARBA00022705"/>
    </source>
</evidence>
<keyword evidence="5" id="KW-0227">DNA damage</keyword>
<dbReference type="InterPro" id="IPR013719">
    <property type="entry name" value="RTT106/SPT16-like_middle_dom"/>
</dbReference>
<dbReference type="InterPro" id="IPR050454">
    <property type="entry name" value="RTT106/SSRP1_HistChap/FACT"/>
</dbReference>
<dbReference type="Gene3D" id="2.30.29.220">
    <property type="entry name" value="Structure-specific recognition protein (SSRP1)"/>
    <property type="match status" value="1"/>
</dbReference>
<dbReference type="Pfam" id="PF00505">
    <property type="entry name" value="HMG_box"/>
    <property type="match status" value="3"/>
</dbReference>
<dbReference type="GO" id="GO:0003677">
    <property type="term" value="F:DNA binding"/>
    <property type="evidence" value="ECO:0007669"/>
    <property type="project" value="UniProtKB-UniRule"/>
</dbReference>
<dbReference type="InterPro" id="IPR009071">
    <property type="entry name" value="HMG_box_dom"/>
</dbReference>
<dbReference type="Pfam" id="PF08512">
    <property type="entry name" value="Rttp106-like_middle"/>
    <property type="match status" value="1"/>
</dbReference>
<dbReference type="GO" id="GO:0006281">
    <property type="term" value="P:DNA repair"/>
    <property type="evidence" value="ECO:0007669"/>
    <property type="project" value="UniProtKB-KW"/>
</dbReference>
<dbReference type="SMART" id="SM01287">
    <property type="entry name" value="Rtt106"/>
    <property type="match status" value="1"/>
</dbReference>
<dbReference type="PROSITE" id="PS50118">
    <property type="entry name" value="HMG_BOX_2"/>
    <property type="match status" value="3"/>
</dbReference>
<feature type="region of interest" description="Disordered" evidence="11">
    <location>
        <begin position="677"/>
        <end position="724"/>
    </location>
</feature>
<dbReference type="Gene3D" id="1.10.30.10">
    <property type="entry name" value="High mobility group box domain"/>
    <property type="match status" value="3"/>
</dbReference>
<feature type="DNA-binding region" description="HMG box" evidence="10">
    <location>
        <begin position="718"/>
        <end position="786"/>
    </location>
</feature>
<dbReference type="Gene3D" id="2.30.29.150">
    <property type="match status" value="1"/>
</dbReference>
<evidence type="ECO:0000256" key="10">
    <source>
        <dbReference type="PROSITE-ProRule" id="PRU00267"/>
    </source>
</evidence>
<feature type="compositionally biased region" description="Low complexity" evidence="11">
    <location>
        <begin position="913"/>
        <end position="923"/>
    </location>
</feature>
<feature type="DNA-binding region" description="HMG box" evidence="10">
    <location>
        <begin position="620"/>
        <end position="688"/>
    </location>
</feature>
<evidence type="ECO:0000313" key="13">
    <source>
        <dbReference type="EMBL" id="CAD9334579.1"/>
    </source>
</evidence>
<organism evidence="13">
    <name type="scientific">Ditylum brightwellii</name>
    <dbReference type="NCBI Taxonomy" id="49249"/>
    <lineage>
        <taxon>Eukaryota</taxon>
        <taxon>Sar</taxon>
        <taxon>Stramenopiles</taxon>
        <taxon>Ochrophyta</taxon>
        <taxon>Bacillariophyta</taxon>
        <taxon>Mediophyceae</taxon>
        <taxon>Lithodesmiophycidae</taxon>
        <taxon>Lithodesmiales</taxon>
        <taxon>Lithodesmiaceae</taxon>
        <taxon>Ditylum</taxon>
    </lineage>
</organism>
<feature type="compositionally biased region" description="Basic and acidic residues" evidence="11">
    <location>
        <begin position="568"/>
        <end position="582"/>
    </location>
</feature>
<dbReference type="Gene3D" id="2.30.29.30">
    <property type="entry name" value="Pleckstrin-homology domain (PH domain)/Phosphotyrosine-binding domain (PTB)"/>
    <property type="match status" value="2"/>
</dbReference>
<dbReference type="GO" id="GO:0042393">
    <property type="term" value="F:histone binding"/>
    <property type="evidence" value="ECO:0007669"/>
    <property type="project" value="TreeGrafter"/>
</dbReference>
<feature type="domain" description="HMG box" evidence="12">
    <location>
        <begin position="620"/>
        <end position="688"/>
    </location>
</feature>
<dbReference type="AlphaFoldDB" id="A0A6U3RIK7"/>
<dbReference type="FunFam" id="2.30.29.150:FF:000001">
    <property type="entry name" value="Fact complex subunit ssrp1"/>
    <property type="match status" value="1"/>
</dbReference>
<protein>
    <recommendedName>
        <fullName evidence="12">HMG box domain-containing protein</fullName>
    </recommendedName>
</protein>
<dbReference type="PANTHER" id="PTHR45849">
    <property type="entry name" value="FACT COMPLEX SUBUNIT SSRP1"/>
    <property type="match status" value="1"/>
</dbReference>
<dbReference type="CDD" id="cd01390">
    <property type="entry name" value="HMG-box_NHP6-like"/>
    <property type="match status" value="2"/>
</dbReference>
<dbReference type="InterPro" id="IPR011993">
    <property type="entry name" value="PH-like_dom_sf"/>
</dbReference>
<evidence type="ECO:0000256" key="8">
    <source>
        <dbReference type="ARBA" id="ARBA00023204"/>
    </source>
</evidence>
<feature type="domain" description="HMG box" evidence="12">
    <location>
        <begin position="718"/>
        <end position="786"/>
    </location>
</feature>
<accession>A0A6U3RIK7</accession>
<gene>
    <name evidence="13" type="ORF">DBRI1063_LOCUS13360</name>
</gene>
<dbReference type="Pfam" id="PF21103">
    <property type="entry name" value="PH1_SSRP1-like"/>
    <property type="match status" value="1"/>
</dbReference>
<keyword evidence="4" id="KW-0235">DNA replication</keyword>
<feature type="compositionally biased region" description="Acidic residues" evidence="11">
    <location>
        <begin position="924"/>
        <end position="933"/>
    </location>
</feature>
<feature type="region of interest" description="Disordered" evidence="11">
    <location>
        <begin position="853"/>
        <end position="933"/>
    </location>
</feature>
<feature type="compositionally biased region" description="Basic and acidic residues" evidence="11">
    <location>
        <begin position="703"/>
        <end position="717"/>
    </location>
</feature>
<dbReference type="SUPFAM" id="SSF47095">
    <property type="entry name" value="HMG-box"/>
    <property type="match status" value="3"/>
</dbReference>
<dbReference type="Pfam" id="PF17292">
    <property type="entry name" value="POB3_N"/>
    <property type="match status" value="1"/>
</dbReference>
<dbReference type="SUPFAM" id="SSF50729">
    <property type="entry name" value="PH domain-like"/>
    <property type="match status" value="1"/>
</dbReference>
<proteinExistence type="inferred from homology"/>
<keyword evidence="10" id="KW-0238">DNA-binding</keyword>
<dbReference type="SMART" id="SM00398">
    <property type="entry name" value="HMG"/>
    <property type="match status" value="3"/>
</dbReference>
<dbReference type="GO" id="GO:0031491">
    <property type="term" value="F:nucleosome binding"/>
    <property type="evidence" value="ECO:0007669"/>
    <property type="project" value="TreeGrafter"/>
</dbReference>
<keyword evidence="9 10" id="KW-0539">Nucleus</keyword>
<keyword evidence="3" id="KW-0158">Chromosome</keyword>
<dbReference type="InterPro" id="IPR024954">
    <property type="entry name" value="SSRP1_DD"/>
</dbReference>
<comment type="subcellular location">
    <subcellularLocation>
        <location evidence="1">Chromosome</location>
    </subcellularLocation>
</comment>
<dbReference type="CDD" id="cd13231">
    <property type="entry name" value="PH2_SSRP1-like"/>
    <property type="match status" value="1"/>
</dbReference>
<evidence type="ECO:0000256" key="1">
    <source>
        <dbReference type="ARBA" id="ARBA00004286"/>
    </source>
</evidence>
<evidence type="ECO:0000256" key="6">
    <source>
        <dbReference type="ARBA" id="ARBA00023015"/>
    </source>
</evidence>
<keyword evidence="6" id="KW-0805">Transcription regulation</keyword>
<dbReference type="InterPro" id="IPR038167">
    <property type="entry name" value="SSRP1_sf"/>
</dbReference>
<dbReference type="EMBL" id="HBGN01020960">
    <property type="protein sequence ID" value="CAD9334579.1"/>
    <property type="molecule type" value="Transcribed_RNA"/>
</dbReference>
<keyword evidence="7" id="KW-0804">Transcription</keyword>
<feature type="DNA-binding region" description="HMG box" evidence="10">
    <location>
        <begin position="809"/>
        <end position="877"/>
    </location>
</feature>
<feature type="compositionally biased region" description="Acidic residues" evidence="11">
    <location>
        <begin position="511"/>
        <end position="521"/>
    </location>
</feature>
<evidence type="ECO:0000256" key="3">
    <source>
        <dbReference type="ARBA" id="ARBA00022454"/>
    </source>
</evidence>
<feature type="region of interest" description="Disordered" evidence="11">
    <location>
        <begin position="778"/>
        <end position="835"/>
    </location>
</feature>
<comment type="similarity">
    <text evidence="2">Belongs to the SSRP1 family.</text>
</comment>
<feature type="compositionally biased region" description="Basic and acidic residues" evidence="11">
    <location>
        <begin position="823"/>
        <end position="832"/>
    </location>
</feature>
<evidence type="ECO:0000256" key="2">
    <source>
        <dbReference type="ARBA" id="ARBA00010060"/>
    </source>
</evidence>
<dbReference type="CDD" id="cd13230">
    <property type="entry name" value="PH1_SSRP1-like"/>
    <property type="match status" value="1"/>
</dbReference>
<reference evidence="13" key="1">
    <citation type="submission" date="2021-01" db="EMBL/GenBank/DDBJ databases">
        <authorList>
            <person name="Corre E."/>
            <person name="Pelletier E."/>
            <person name="Niang G."/>
            <person name="Scheremetjew M."/>
            <person name="Finn R."/>
            <person name="Kale V."/>
            <person name="Holt S."/>
            <person name="Cochrane G."/>
            <person name="Meng A."/>
            <person name="Brown T."/>
            <person name="Cohen L."/>
        </authorList>
    </citation>
    <scope>NUCLEOTIDE SEQUENCE</scope>
    <source>
        <strain evidence="13">Pop2</strain>
    </source>
</reference>
<feature type="region of interest" description="Disordered" evidence="11">
    <location>
        <begin position="510"/>
        <end position="635"/>
    </location>
</feature>
<feature type="compositionally biased region" description="Acidic residues" evidence="11">
    <location>
        <begin position="533"/>
        <end position="550"/>
    </location>
</feature>
<feature type="compositionally biased region" description="Basic and acidic residues" evidence="11">
    <location>
        <begin position="853"/>
        <end position="878"/>
    </location>
</feature>
<feature type="compositionally biased region" description="Basic and acidic residues" evidence="11">
    <location>
        <begin position="598"/>
        <end position="607"/>
    </location>
</feature>
<dbReference type="GO" id="GO:0035101">
    <property type="term" value="C:FACT complex"/>
    <property type="evidence" value="ECO:0007669"/>
    <property type="project" value="TreeGrafter"/>
</dbReference>
<evidence type="ECO:0000256" key="5">
    <source>
        <dbReference type="ARBA" id="ARBA00022763"/>
    </source>
</evidence>
<dbReference type="PANTHER" id="PTHR45849:SF1">
    <property type="entry name" value="FACT COMPLEX SUBUNIT SSRP1"/>
    <property type="match status" value="1"/>
</dbReference>
<dbReference type="PRINTS" id="PR00887">
    <property type="entry name" value="SSRCOGNITION"/>
</dbReference>
<dbReference type="Pfam" id="PF03531">
    <property type="entry name" value="SSrecog"/>
    <property type="match status" value="1"/>
</dbReference>
<keyword evidence="8" id="KW-0234">DNA repair</keyword>
<feature type="domain" description="HMG box" evidence="12">
    <location>
        <begin position="809"/>
        <end position="877"/>
    </location>
</feature>
<evidence type="ECO:0000256" key="7">
    <source>
        <dbReference type="ARBA" id="ARBA00023163"/>
    </source>
</evidence>
<dbReference type="InterPro" id="IPR048993">
    <property type="entry name" value="SSRP1-like_PH1"/>
</dbReference>
<feature type="compositionally biased region" description="Acidic residues" evidence="11">
    <location>
        <begin position="583"/>
        <end position="592"/>
    </location>
</feature>
<name>A0A6U3RIK7_9STRA</name>
<evidence type="ECO:0000259" key="12">
    <source>
        <dbReference type="PROSITE" id="PS50118"/>
    </source>
</evidence>
<dbReference type="InterPro" id="IPR035417">
    <property type="entry name" value="SSRP1/POB3_N"/>
</dbReference>
<dbReference type="InterPro" id="IPR000969">
    <property type="entry name" value="SSRP1/POB3"/>
</dbReference>
<dbReference type="InterPro" id="IPR036910">
    <property type="entry name" value="HMG_box_dom_sf"/>
</dbReference>
<dbReference type="GO" id="GO:0006260">
    <property type="term" value="P:DNA replication"/>
    <property type="evidence" value="ECO:0007669"/>
    <property type="project" value="UniProtKB-KW"/>
</dbReference>
<evidence type="ECO:0000256" key="9">
    <source>
        <dbReference type="ARBA" id="ARBA00023242"/>
    </source>
</evidence>
<evidence type="ECO:0000256" key="11">
    <source>
        <dbReference type="SAM" id="MobiDB-lite"/>
    </source>
</evidence>